<dbReference type="EMBL" id="JALPRX010000162">
    <property type="protein sequence ID" value="MCK8787993.1"/>
    <property type="molecule type" value="Genomic_DNA"/>
</dbReference>
<dbReference type="Gene3D" id="3.40.190.150">
    <property type="entry name" value="Bordetella uptake gene, domain 1"/>
    <property type="match status" value="1"/>
</dbReference>
<keyword evidence="4" id="KW-1185">Reference proteome</keyword>
<reference evidence="3" key="1">
    <citation type="submission" date="2022-04" db="EMBL/GenBank/DDBJ databases">
        <title>Roseomonas acroporae sp. nov., isolated from coral Acropora digitifera.</title>
        <authorList>
            <person name="Sun H."/>
        </authorList>
    </citation>
    <scope>NUCLEOTIDE SEQUENCE</scope>
    <source>
        <strain evidence="3">NAR14</strain>
    </source>
</reference>
<dbReference type="PIRSF" id="PIRSF017082">
    <property type="entry name" value="YflP"/>
    <property type="match status" value="1"/>
</dbReference>
<proteinExistence type="inferred from homology"/>
<evidence type="ECO:0000256" key="1">
    <source>
        <dbReference type="ARBA" id="ARBA00006987"/>
    </source>
</evidence>
<feature type="chain" id="PRO_5040951868" evidence="2">
    <location>
        <begin position="25"/>
        <end position="324"/>
    </location>
</feature>
<dbReference type="AlphaFoldDB" id="A0A9X2BWN6"/>
<dbReference type="RefSeq" id="WP_248670036.1">
    <property type="nucleotide sequence ID" value="NZ_JALPRX010000162.1"/>
</dbReference>
<comment type="caution">
    <text evidence="3">The sequence shown here is derived from an EMBL/GenBank/DDBJ whole genome shotgun (WGS) entry which is preliminary data.</text>
</comment>
<protein>
    <submittedName>
        <fullName evidence="3">Tripartite tricarboxylate transporter substrate binding protein</fullName>
    </submittedName>
</protein>
<gene>
    <name evidence="3" type="ORF">M0638_26920</name>
</gene>
<feature type="signal peptide" evidence="2">
    <location>
        <begin position="1"/>
        <end position="24"/>
    </location>
</feature>
<evidence type="ECO:0000313" key="4">
    <source>
        <dbReference type="Proteomes" id="UP001139516"/>
    </source>
</evidence>
<dbReference type="InterPro" id="IPR005064">
    <property type="entry name" value="BUG"/>
</dbReference>
<dbReference type="PROSITE" id="PS51318">
    <property type="entry name" value="TAT"/>
    <property type="match status" value="1"/>
</dbReference>
<name>A0A9X2BWN6_9PROT</name>
<dbReference type="PANTHER" id="PTHR42928">
    <property type="entry name" value="TRICARBOXYLATE-BINDING PROTEIN"/>
    <property type="match status" value="1"/>
</dbReference>
<dbReference type="InterPro" id="IPR006311">
    <property type="entry name" value="TAT_signal"/>
</dbReference>
<evidence type="ECO:0000256" key="2">
    <source>
        <dbReference type="SAM" id="SignalP"/>
    </source>
</evidence>
<dbReference type="CDD" id="cd07012">
    <property type="entry name" value="PBP2_Bug_TTT"/>
    <property type="match status" value="1"/>
</dbReference>
<sequence>MIHRRTLFATMAAAGLAATATARADAAFPSRPIRVLVPQGAGGFDVYARLIGPRLQATLGQPIVIDNRPGANGNIALGEVGRAAPDGHTLLLAPTGTLTANVSLYRNMPLEPVDDLAPVVLATTTPMVWLTHPGSEIDTLADLVRIARARPGQLNYTFPGVGTLNHLLAEAFKQRHGIEIEGISVSSPTVSMTELVAGRVPVAVEALGSCADYVMSGRLRALAVTTRARAPQLPAVPTVMELGLEEREYLGWYAFVAPRGTPAPVIAKLNAAINEALTQPDVTVKLAGLGAAAHGGTPEALHDFMVSERATWREVIRRAGIQQT</sequence>
<organism evidence="3 4">
    <name type="scientific">Roseomonas acroporae</name>
    <dbReference type="NCBI Taxonomy" id="2937791"/>
    <lineage>
        <taxon>Bacteria</taxon>
        <taxon>Pseudomonadati</taxon>
        <taxon>Pseudomonadota</taxon>
        <taxon>Alphaproteobacteria</taxon>
        <taxon>Acetobacterales</taxon>
        <taxon>Roseomonadaceae</taxon>
        <taxon>Roseomonas</taxon>
    </lineage>
</organism>
<dbReference type="PANTHER" id="PTHR42928:SF5">
    <property type="entry name" value="BLR1237 PROTEIN"/>
    <property type="match status" value="1"/>
</dbReference>
<keyword evidence="2" id="KW-0732">Signal</keyword>
<dbReference type="Pfam" id="PF03401">
    <property type="entry name" value="TctC"/>
    <property type="match status" value="1"/>
</dbReference>
<evidence type="ECO:0000313" key="3">
    <source>
        <dbReference type="EMBL" id="MCK8787993.1"/>
    </source>
</evidence>
<accession>A0A9X2BWN6</accession>
<comment type="similarity">
    <text evidence="1">Belongs to the UPF0065 (bug) family.</text>
</comment>
<dbReference type="Gene3D" id="3.40.190.10">
    <property type="entry name" value="Periplasmic binding protein-like II"/>
    <property type="match status" value="1"/>
</dbReference>
<dbReference type="InterPro" id="IPR042100">
    <property type="entry name" value="Bug_dom1"/>
</dbReference>
<dbReference type="Proteomes" id="UP001139516">
    <property type="component" value="Unassembled WGS sequence"/>
</dbReference>
<dbReference type="SUPFAM" id="SSF53850">
    <property type="entry name" value="Periplasmic binding protein-like II"/>
    <property type="match status" value="1"/>
</dbReference>